<feature type="compositionally biased region" description="Basic and acidic residues" evidence="1">
    <location>
        <begin position="126"/>
        <end position="138"/>
    </location>
</feature>
<organism evidence="2 3">
    <name type="scientific">Acer saccharum</name>
    <name type="common">Sugar maple</name>
    <dbReference type="NCBI Taxonomy" id="4024"/>
    <lineage>
        <taxon>Eukaryota</taxon>
        <taxon>Viridiplantae</taxon>
        <taxon>Streptophyta</taxon>
        <taxon>Embryophyta</taxon>
        <taxon>Tracheophyta</taxon>
        <taxon>Spermatophyta</taxon>
        <taxon>Magnoliopsida</taxon>
        <taxon>eudicotyledons</taxon>
        <taxon>Gunneridae</taxon>
        <taxon>Pentapetalae</taxon>
        <taxon>rosids</taxon>
        <taxon>malvids</taxon>
        <taxon>Sapindales</taxon>
        <taxon>Sapindaceae</taxon>
        <taxon>Hippocastanoideae</taxon>
        <taxon>Acereae</taxon>
        <taxon>Acer</taxon>
    </lineage>
</organism>
<reference evidence="2" key="1">
    <citation type="journal article" date="2022" name="Plant J.">
        <title>Strategies of tolerance reflected in two North American maple genomes.</title>
        <authorList>
            <person name="McEvoy S.L."/>
            <person name="Sezen U.U."/>
            <person name="Trouern-Trend A."/>
            <person name="McMahon S.M."/>
            <person name="Schaberg P.G."/>
            <person name="Yang J."/>
            <person name="Wegrzyn J.L."/>
            <person name="Swenson N.G."/>
        </authorList>
    </citation>
    <scope>NUCLEOTIDE SEQUENCE</scope>
    <source>
        <strain evidence="2">NS2018</strain>
    </source>
</reference>
<gene>
    <name evidence="2" type="ORF">LWI29_010993</name>
</gene>
<feature type="compositionally biased region" description="Polar residues" evidence="1">
    <location>
        <begin position="99"/>
        <end position="108"/>
    </location>
</feature>
<dbReference type="AlphaFoldDB" id="A0AA39VIN9"/>
<evidence type="ECO:0000313" key="3">
    <source>
        <dbReference type="Proteomes" id="UP001168877"/>
    </source>
</evidence>
<keyword evidence="3" id="KW-1185">Reference proteome</keyword>
<evidence type="ECO:0000256" key="1">
    <source>
        <dbReference type="SAM" id="MobiDB-lite"/>
    </source>
</evidence>
<sequence length="148" mass="16039">MVSDLDTGHMGFVLRRLLKLLVEVVTTYSPTVVTTYSPTVANNGDGDVSYDMNNKRYMSSNYNASKNGSVGGAGKNGNSYRNDTSIPITGIEKHVKPGSGTNSGNRTPNYGDGKSMPGGRKNTSKVGEKVAEKRRNVNERWQIGFQES</sequence>
<evidence type="ECO:0000313" key="2">
    <source>
        <dbReference type="EMBL" id="KAK0586704.1"/>
    </source>
</evidence>
<proteinExistence type="predicted"/>
<dbReference type="EMBL" id="JAUESC010000382">
    <property type="protein sequence ID" value="KAK0586704.1"/>
    <property type="molecule type" value="Genomic_DNA"/>
</dbReference>
<accession>A0AA39VIN9</accession>
<dbReference type="Proteomes" id="UP001168877">
    <property type="component" value="Unassembled WGS sequence"/>
</dbReference>
<name>A0AA39VIN9_ACESA</name>
<comment type="caution">
    <text evidence="2">The sequence shown here is derived from an EMBL/GenBank/DDBJ whole genome shotgun (WGS) entry which is preliminary data.</text>
</comment>
<protein>
    <submittedName>
        <fullName evidence="2">Uncharacterized protein</fullName>
    </submittedName>
</protein>
<feature type="region of interest" description="Disordered" evidence="1">
    <location>
        <begin position="61"/>
        <end position="148"/>
    </location>
</feature>
<feature type="compositionally biased region" description="Polar residues" evidence="1">
    <location>
        <begin position="76"/>
        <end position="87"/>
    </location>
</feature>
<reference evidence="2" key="2">
    <citation type="submission" date="2023-06" db="EMBL/GenBank/DDBJ databases">
        <authorList>
            <person name="Swenson N.G."/>
            <person name="Wegrzyn J.L."/>
            <person name="Mcevoy S.L."/>
        </authorList>
    </citation>
    <scope>NUCLEOTIDE SEQUENCE</scope>
    <source>
        <strain evidence="2">NS2018</strain>
        <tissue evidence="2">Leaf</tissue>
    </source>
</reference>